<feature type="compositionally biased region" description="Polar residues" evidence="1">
    <location>
        <begin position="28"/>
        <end position="40"/>
    </location>
</feature>
<sequence length="40" mass="4144">MASGGAGVRADAVLPPLQAVPYSDRGNRTTGEVTVWIRSS</sequence>
<evidence type="ECO:0000313" key="3">
    <source>
        <dbReference type="Proteomes" id="UP000006620"/>
    </source>
</evidence>
<protein>
    <submittedName>
        <fullName evidence="2">Uncharacterized protein</fullName>
    </submittedName>
</protein>
<name>F8F7V5_PAEMK</name>
<reference evidence="3" key="1">
    <citation type="submission" date="2011-06" db="EMBL/GenBank/DDBJ databases">
        <title>Complete genome sequence of Paenibacillus mucilaginosus KNP414.</title>
        <authorList>
            <person name="Wang J."/>
            <person name="Hu S."/>
            <person name="Hu X."/>
            <person name="Zhang B."/>
            <person name="Dong D."/>
            <person name="Zhang S."/>
            <person name="Zhao K."/>
            <person name="Wu D."/>
        </authorList>
    </citation>
    <scope>NUCLEOTIDE SEQUENCE [LARGE SCALE GENOMIC DNA]</scope>
    <source>
        <strain evidence="3">KNP414</strain>
    </source>
</reference>
<feature type="region of interest" description="Disordered" evidence="1">
    <location>
        <begin position="17"/>
        <end position="40"/>
    </location>
</feature>
<evidence type="ECO:0000256" key="1">
    <source>
        <dbReference type="SAM" id="MobiDB-lite"/>
    </source>
</evidence>
<accession>F8F7V5</accession>
<gene>
    <name evidence="2" type="ordered locus">KNP414_02298</name>
</gene>
<dbReference type="HOGENOM" id="CLU_3293469_0_0_9"/>
<proteinExistence type="predicted"/>
<organism evidence="2 3">
    <name type="scientific">Paenibacillus mucilaginosus (strain KNP414)</name>
    <dbReference type="NCBI Taxonomy" id="1036673"/>
    <lineage>
        <taxon>Bacteria</taxon>
        <taxon>Bacillati</taxon>
        <taxon>Bacillota</taxon>
        <taxon>Bacilli</taxon>
        <taxon>Bacillales</taxon>
        <taxon>Paenibacillaceae</taxon>
        <taxon>Paenibacillus</taxon>
    </lineage>
</organism>
<reference evidence="2 3" key="2">
    <citation type="journal article" date="2013" name="Genome Announc.">
        <title>Genome Sequence of Growth-Improving Paenibacillus mucilaginosus Strain KNP414.</title>
        <authorList>
            <person name="Lu J.J."/>
            <person name="Wang J.F."/>
            <person name="Hu X.F."/>
        </authorList>
    </citation>
    <scope>NUCLEOTIDE SEQUENCE [LARGE SCALE GENOMIC DNA]</scope>
    <source>
        <strain evidence="2 3">KNP414</strain>
    </source>
</reference>
<evidence type="ECO:0000313" key="2">
    <source>
        <dbReference type="EMBL" id="AEI40859.1"/>
    </source>
</evidence>
<dbReference type="Proteomes" id="UP000006620">
    <property type="component" value="Chromosome"/>
</dbReference>
<dbReference type="AlphaFoldDB" id="F8F7V5"/>
<dbReference type="PATRIC" id="fig|1036673.3.peg.2066"/>
<dbReference type="KEGG" id="pms:KNP414_02298"/>
<dbReference type="EMBL" id="CP002869">
    <property type="protein sequence ID" value="AEI40859.1"/>
    <property type="molecule type" value="Genomic_DNA"/>
</dbReference>